<accession>A0AA94IUU0</accession>
<protein>
    <submittedName>
        <fullName evidence="1">Uncharacterized protein</fullName>
    </submittedName>
</protein>
<dbReference type="AlphaFoldDB" id="A0AA94IUU0"/>
<organism evidence="1 2">
    <name type="scientific">Prevotella jejuni</name>
    <dbReference type="NCBI Taxonomy" id="1177574"/>
    <lineage>
        <taxon>Bacteria</taxon>
        <taxon>Pseudomonadati</taxon>
        <taxon>Bacteroidota</taxon>
        <taxon>Bacteroidia</taxon>
        <taxon>Bacteroidales</taxon>
        <taxon>Prevotellaceae</taxon>
        <taxon>Prevotella</taxon>
    </lineage>
</organism>
<name>A0AA94IUU0_9BACT</name>
<gene>
    <name evidence="1" type="ORF">SAMN06265364_11761</name>
</gene>
<keyword evidence="2" id="KW-1185">Reference proteome</keyword>
<sequence length="34" mass="4184">MKKRAYKMVRIIFYHRQTTLLGRVNTIAEEFRRG</sequence>
<proteinExistence type="predicted"/>
<evidence type="ECO:0000313" key="2">
    <source>
        <dbReference type="Proteomes" id="UP000198427"/>
    </source>
</evidence>
<dbReference type="Proteomes" id="UP000198427">
    <property type="component" value="Unassembled WGS sequence"/>
</dbReference>
<evidence type="ECO:0000313" key="1">
    <source>
        <dbReference type="EMBL" id="SNR89284.1"/>
    </source>
</evidence>
<reference evidence="1 2" key="1">
    <citation type="submission" date="2017-06" db="EMBL/GenBank/DDBJ databases">
        <authorList>
            <person name="Varghese N."/>
            <person name="Submissions S."/>
        </authorList>
    </citation>
    <scope>NUCLEOTIDE SEQUENCE [LARGE SCALE GENOMIC DNA]</scope>
    <source>
        <strain evidence="1 2">DSM 26989</strain>
    </source>
</reference>
<comment type="caution">
    <text evidence="1">The sequence shown here is derived from an EMBL/GenBank/DDBJ whole genome shotgun (WGS) entry which is preliminary data.</text>
</comment>
<dbReference type="EMBL" id="FZNZ01000017">
    <property type="protein sequence ID" value="SNR89284.1"/>
    <property type="molecule type" value="Genomic_DNA"/>
</dbReference>